<evidence type="ECO:0000313" key="1">
    <source>
        <dbReference type="EMBL" id="PSR82530.1"/>
    </source>
</evidence>
<evidence type="ECO:0008006" key="3">
    <source>
        <dbReference type="Google" id="ProtNLM"/>
    </source>
</evidence>
<dbReference type="InterPro" id="IPR035979">
    <property type="entry name" value="RBD_domain_sf"/>
</dbReference>
<gene>
    <name evidence="1" type="ORF">BD289DRAFT_411758</name>
</gene>
<proteinExistence type="predicted"/>
<dbReference type="InParanoid" id="A0A2T3A4A8"/>
<protein>
    <recommendedName>
        <fullName evidence="3">RRM domain-containing protein</fullName>
    </recommendedName>
</protein>
<reference evidence="1 2" key="1">
    <citation type="journal article" date="2018" name="Mycol. Prog.">
        <title>Coniella lustricola, a new species from submerged detritus.</title>
        <authorList>
            <person name="Raudabaugh D.B."/>
            <person name="Iturriaga T."/>
            <person name="Carver A."/>
            <person name="Mondo S."/>
            <person name="Pangilinan J."/>
            <person name="Lipzen A."/>
            <person name="He G."/>
            <person name="Amirebrahimi M."/>
            <person name="Grigoriev I.V."/>
            <person name="Miller A.N."/>
        </authorList>
    </citation>
    <scope>NUCLEOTIDE SEQUENCE [LARGE SCALE GENOMIC DNA]</scope>
    <source>
        <strain evidence="1 2">B22-T-1</strain>
    </source>
</reference>
<keyword evidence="2" id="KW-1185">Reference proteome</keyword>
<sequence length="228" mass="25270">MGYSPTYAGNPWLAANQSADIPHALNCSIFIVNLPPALTVHGLIRALHTMGPLGRIFAIHINSPELTRGHQGCAAKVVFFKREVAHAFMTACEDRGGFYVESQKARVMWNRIKSAENALLADSDASRVLLIGGPGHIVNAAFLTEFFRSKLDFQLDEVLTKIDDPVRGTRVLEYRFGSFRCQAQAAKMALAREFPDIRCFFHKDPLEHGAWNPNEYGAAPDAFKPLSL</sequence>
<name>A0A2T3A4A8_9PEZI</name>
<dbReference type="GO" id="GO:0003676">
    <property type="term" value="F:nucleic acid binding"/>
    <property type="evidence" value="ECO:0007669"/>
    <property type="project" value="InterPro"/>
</dbReference>
<dbReference type="Proteomes" id="UP000241462">
    <property type="component" value="Unassembled WGS sequence"/>
</dbReference>
<accession>A0A2T3A4A8</accession>
<dbReference type="STRING" id="2025994.A0A2T3A4A8"/>
<dbReference type="OrthoDB" id="3508416at2759"/>
<dbReference type="AlphaFoldDB" id="A0A2T3A4A8"/>
<organism evidence="1 2">
    <name type="scientific">Coniella lustricola</name>
    <dbReference type="NCBI Taxonomy" id="2025994"/>
    <lineage>
        <taxon>Eukaryota</taxon>
        <taxon>Fungi</taxon>
        <taxon>Dikarya</taxon>
        <taxon>Ascomycota</taxon>
        <taxon>Pezizomycotina</taxon>
        <taxon>Sordariomycetes</taxon>
        <taxon>Sordariomycetidae</taxon>
        <taxon>Diaporthales</taxon>
        <taxon>Schizoparmaceae</taxon>
        <taxon>Coniella</taxon>
    </lineage>
</organism>
<evidence type="ECO:0000313" key="2">
    <source>
        <dbReference type="Proteomes" id="UP000241462"/>
    </source>
</evidence>
<dbReference type="SUPFAM" id="SSF54928">
    <property type="entry name" value="RNA-binding domain, RBD"/>
    <property type="match status" value="1"/>
</dbReference>
<dbReference type="EMBL" id="KZ678475">
    <property type="protein sequence ID" value="PSR82530.1"/>
    <property type="molecule type" value="Genomic_DNA"/>
</dbReference>